<dbReference type="RefSeq" id="WP_073474226.1">
    <property type="nucleotide sequence ID" value="NZ_FQZU01000005.1"/>
</dbReference>
<evidence type="ECO:0000256" key="6">
    <source>
        <dbReference type="ARBA" id="ARBA00022691"/>
    </source>
</evidence>
<proteinExistence type="inferred from homology"/>
<dbReference type="InterPro" id="IPR042119">
    <property type="entry name" value="QueA_dom2"/>
</dbReference>
<keyword evidence="14" id="KW-0413">Isomerase</keyword>
<keyword evidence="15" id="KW-1185">Reference proteome</keyword>
<dbReference type="HAMAP" id="MF_00113">
    <property type="entry name" value="QueA"/>
    <property type="match status" value="1"/>
</dbReference>
<dbReference type="Pfam" id="PF02547">
    <property type="entry name" value="Queuosine_synth"/>
    <property type="match status" value="1"/>
</dbReference>
<evidence type="ECO:0000256" key="8">
    <source>
        <dbReference type="ARBA" id="ARBA00052751"/>
    </source>
</evidence>
<evidence type="ECO:0000256" key="9">
    <source>
        <dbReference type="ARBA" id="ARBA00061210"/>
    </source>
</evidence>
<dbReference type="EC" id="2.4.99.17" evidence="10 13"/>
<gene>
    <name evidence="13" type="primary">queA</name>
    <name evidence="14" type="ORF">SAMN02745216_01333</name>
</gene>
<dbReference type="PANTHER" id="PTHR30307">
    <property type="entry name" value="S-ADENOSYLMETHIONINE:TRNA RIBOSYLTRANSFERASE-ISOMERASE"/>
    <property type="match status" value="1"/>
</dbReference>
<keyword evidence="4 13" id="KW-0963">Cytoplasm</keyword>
<comment type="subunit">
    <text evidence="3 13">Monomer.</text>
</comment>
<evidence type="ECO:0000313" key="14">
    <source>
        <dbReference type="EMBL" id="SHJ26138.1"/>
    </source>
</evidence>
<dbReference type="GO" id="GO:0008616">
    <property type="term" value="P:tRNA queuosine(34) biosynthetic process"/>
    <property type="evidence" value="ECO:0007669"/>
    <property type="project" value="UniProtKB-UniRule"/>
</dbReference>
<name>A0A1M6HVJ8_9BACT</name>
<organism evidence="14 15">
    <name type="scientific">Desulfatibacillum alkenivorans DSM 16219</name>
    <dbReference type="NCBI Taxonomy" id="1121393"/>
    <lineage>
        <taxon>Bacteria</taxon>
        <taxon>Pseudomonadati</taxon>
        <taxon>Thermodesulfobacteriota</taxon>
        <taxon>Desulfobacteria</taxon>
        <taxon>Desulfobacterales</taxon>
        <taxon>Desulfatibacillaceae</taxon>
        <taxon>Desulfatibacillum</taxon>
    </lineage>
</organism>
<dbReference type="NCBIfam" id="NF001140">
    <property type="entry name" value="PRK00147.1"/>
    <property type="match status" value="1"/>
</dbReference>
<evidence type="ECO:0000256" key="11">
    <source>
        <dbReference type="ARBA" id="ARBA00069325"/>
    </source>
</evidence>
<dbReference type="UniPathway" id="UPA00392"/>
<dbReference type="FunFam" id="3.40.1780.10:FF:000001">
    <property type="entry name" value="S-adenosylmethionine:tRNA ribosyltransferase-isomerase"/>
    <property type="match status" value="1"/>
</dbReference>
<comment type="catalytic activity">
    <reaction evidence="8 13">
        <text>7-aminomethyl-7-carbaguanosine(34) in tRNA + S-adenosyl-L-methionine = epoxyqueuosine(34) in tRNA + adenine + L-methionine + 2 H(+)</text>
        <dbReference type="Rhea" id="RHEA:32155"/>
        <dbReference type="Rhea" id="RHEA-COMP:10342"/>
        <dbReference type="Rhea" id="RHEA-COMP:18582"/>
        <dbReference type="ChEBI" id="CHEBI:15378"/>
        <dbReference type="ChEBI" id="CHEBI:16708"/>
        <dbReference type="ChEBI" id="CHEBI:57844"/>
        <dbReference type="ChEBI" id="CHEBI:59789"/>
        <dbReference type="ChEBI" id="CHEBI:82833"/>
        <dbReference type="ChEBI" id="CHEBI:194443"/>
        <dbReference type="EC" id="2.4.99.17"/>
    </reaction>
</comment>
<comment type="similarity">
    <text evidence="9 13">Belongs to the QueA family.</text>
</comment>
<dbReference type="Proteomes" id="UP000183994">
    <property type="component" value="Unassembled WGS sequence"/>
</dbReference>
<evidence type="ECO:0000256" key="10">
    <source>
        <dbReference type="ARBA" id="ARBA00066503"/>
    </source>
</evidence>
<evidence type="ECO:0000256" key="3">
    <source>
        <dbReference type="ARBA" id="ARBA00011245"/>
    </source>
</evidence>
<dbReference type="InterPro" id="IPR003699">
    <property type="entry name" value="QueA"/>
</dbReference>
<evidence type="ECO:0000313" key="15">
    <source>
        <dbReference type="Proteomes" id="UP000183994"/>
    </source>
</evidence>
<dbReference type="PANTHER" id="PTHR30307:SF0">
    <property type="entry name" value="S-ADENOSYLMETHIONINE:TRNA RIBOSYLTRANSFERASE-ISOMERASE"/>
    <property type="match status" value="1"/>
</dbReference>
<comment type="function">
    <text evidence="13">Transfers and isomerizes the ribose moiety from AdoMet to the 7-aminomethyl group of 7-deazaguanine (preQ1-tRNA) to give epoxyqueuosine (oQ-tRNA).</text>
</comment>
<evidence type="ECO:0000256" key="5">
    <source>
        <dbReference type="ARBA" id="ARBA00022679"/>
    </source>
</evidence>
<dbReference type="EMBL" id="FQZU01000005">
    <property type="protein sequence ID" value="SHJ26138.1"/>
    <property type="molecule type" value="Genomic_DNA"/>
</dbReference>
<dbReference type="OrthoDB" id="9805933at2"/>
<evidence type="ECO:0000256" key="2">
    <source>
        <dbReference type="ARBA" id="ARBA00004691"/>
    </source>
</evidence>
<sequence>MTEPTQDFYSLASYDYELPEELIAQAPAEKRDASRLLRLDKNTGQTAHLQFAQAADLLQPGDLMVVNDTKVTPVRLFGKKETGGKVEALIIDYRPVAQAGPGEPFACECLVKASKRPKPGSRLFFDKGLKAKVLTAEDRICLLEFTCSTDPDAVLDEIAAIPLPPYIRRDGDAPPCNDRERYQTTYARHKGAVAAPTAGLHFTPELLDSIKAKGVEFVRITLHVGYGTFMPVRVDDVRKHKMHSEFYEISPDAALAINQAKDQGRRVVAVGTTSVRTLEYSSREEGRVVAGSGMCDLFIMPGFRFNIVDALITNFHLPQSTLLMLVSALAGRESILAAYKQAVENKYRFFSYGDAMFIE</sequence>
<protein>
    <recommendedName>
        <fullName evidence="11 13">S-adenosylmethionine:tRNA ribosyltransferase-isomerase</fullName>
        <ecNumber evidence="10 13">2.4.99.17</ecNumber>
    </recommendedName>
    <alternativeName>
        <fullName evidence="12 13">Queuosine biosynthesis protein QueA</fullName>
    </alternativeName>
</protein>
<reference evidence="15" key="1">
    <citation type="submission" date="2016-11" db="EMBL/GenBank/DDBJ databases">
        <authorList>
            <person name="Varghese N."/>
            <person name="Submissions S."/>
        </authorList>
    </citation>
    <scope>NUCLEOTIDE SEQUENCE [LARGE SCALE GENOMIC DNA]</scope>
    <source>
        <strain evidence="15">DSM 16219</strain>
    </source>
</reference>
<dbReference type="STRING" id="1121393.SAMN02745216_01333"/>
<keyword evidence="7 13" id="KW-0671">Queuosine biosynthesis</keyword>
<evidence type="ECO:0000256" key="1">
    <source>
        <dbReference type="ARBA" id="ARBA00004496"/>
    </source>
</evidence>
<dbReference type="Gene3D" id="3.40.1780.10">
    <property type="entry name" value="QueA-like"/>
    <property type="match status" value="1"/>
</dbReference>
<evidence type="ECO:0000256" key="4">
    <source>
        <dbReference type="ARBA" id="ARBA00022490"/>
    </source>
</evidence>
<keyword evidence="5 13" id="KW-0808">Transferase</keyword>
<dbReference type="NCBIfam" id="TIGR00113">
    <property type="entry name" value="queA"/>
    <property type="match status" value="1"/>
</dbReference>
<dbReference type="GO" id="GO:0005737">
    <property type="term" value="C:cytoplasm"/>
    <property type="evidence" value="ECO:0007669"/>
    <property type="project" value="UniProtKB-SubCell"/>
</dbReference>
<dbReference type="InterPro" id="IPR036100">
    <property type="entry name" value="QueA_sf"/>
</dbReference>
<comment type="pathway">
    <text evidence="2 13">tRNA modification; tRNA-queuosine biosynthesis.</text>
</comment>
<dbReference type="AlphaFoldDB" id="A0A1M6HVJ8"/>
<dbReference type="Gene3D" id="2.40.10.240">
    <property type="entry name" value="QueA-like"/>
    <property type="match status" value="1"/>
</dbReference>
<accession>A0A1M6HVJ8</accession>
<dbReference type="SUPFAM" id="SSF111337">
    <property type="entry name" value="QueA-like"/>
    <property type="match status" value="1"/>
</dbReference>
<evidence type="ECO:0000256" key="12">
    <source>
        <dbReference type="ARBA" id="ARBA00076160"/>
    </source>
</evidence>
<evidence type="ECO:0000256" key="7">
    <source>
        <dbReference type="ARBA" id="ARBA00022785"/>
    </source>
</evidence>
<evidence type="ECO:0000256" key="13">
    <source>
        <dbReference type="HAMAP-Rule" id="MF_00113"/>
    </source>
</evidence>
<dbReference type="GO" id="GO:0051075">
    <property type="term" value="F:S-adenosylmethionine:tRNA ribosyltransferase-isomerase activity"/>
    <property type="evidence" value="ECO:0007669"/>
    <property type="project" value="UniProtKB-EC"/>
</dbReference>
<comment type="subcellular location">
    <subcellularLocation>
        <location evidence="1 13">Cytoplasm</location>
    </subcellularLocation>
</comment>
<dbReference type="InterPro" id="IPR042118">
    <property type="entry name" value="QueA_dom1"/>
</dbReference>
<keyword evidence="6 13" id="KW-0949">S-adenosyl-L-methionine</keyword>